<evidence type="ECO:0000313" key="2">
    <source>
        <dbReference type="Proteomes" id="UP000321805"/>
    </source>
</evidence>
<gene>
    <name evidence="1" type="ORF">FSW04_06355</name>
</gene>
<reference evidence="1 2" key="1">
    <citation type="journal article" date="2018" name="J. Microbiol.">
        <title>Baekduia soli gen. nov., sp. nov., a novel bacterium isolated from the soil of Baekdu Mountain and proposal of a novel family name, Baekduiaceae fam. nov.</title>
        <authorList>
            <person name="An D.S."/>
            <person name="Siddiqi M.Z."/>
            <person name="Kim K.H."/>
            <person name="Yu H.S."/>
            <person name="Im W.T."/>
        </authorList>
    </citation>
    <scope>NUCLEOTIDE SEQUENCE [LARGE SCALE GENOMIC DNA]</scope>
    <source>
        <strain evidence="1 2">BR7-21</strain>
    </source>
</reference>
<sequence length="341" mass="36563">MNAAQQKVVQYLQEAHASEQALTRVLQSQIAMTPRGTYRTGLETHLQETRSHAGRVAWRLDELGHGSNPLAAIVGFAETVVGQALALGKTPLDLVRGSGGDEKVLKNAKDACATEALEIATYTALERLARAVGDDDTADLAASILADEQRMLERVLREIPKLTDAVVGADVRGDRSFDVMTTGAADTVRDAAKATEDAARKATAATKRTARKARKVPGVAQAEGRVKGAVASEGDLAIPRYDELTAEDIAGRLPALSQIDLAKIDAYERRNQRRTTVLGRITALRGDEPWAGYDELNVAEVQAVLAEGDADRAGKVRAYERSHKQRAGVLKVADREHSAAA</sequence>
<evidence type="ECO:0000313" key="1">
    <source>
        <dbReference type="EMBL" id="QEC47248.1"/>
    </source>
</evidence>
<name>A0A5B8U2Q7_9ACTN</name>
<dbReference type="KEGG" id="bsol:FSW04_06355"/>
<dbReference type="InterPro" id="IPR009078">
    <property type="entry name" value="Ferritin-like_SF"/>
</dbReference>
<dbReference type="OrthoDB" id="4332356at2"/>
<dbReference type="EMBL" id="CP042430">
    <property type="protein sequence ID" value="QEC47248.1"/>
    <property type="molecule type" value="Genomic_DNA"/>
</dbReference>
<proteinExistence type="predicted"/>
<dbReference type="Proteomes" id="UP000321805">
    <property type="component" value="Chromosome"/>
</dbReference>
<dbReference type="CDD" id="cd00657">
    <property type="entry name" value="Ferritin_like"/>
    <property type="match status" value="1"/>
</dbReference>
<dbReference type="InterPro" id="IPR012347">
    <property type="entry name" value="Ferritin-like"/>
</dbReference>
<dbReference type="AlphaFoldDB" id="A0A5B8U2Q7"/>
<keyword evidence="2" id="KW-1185">Reference proteome</keyword>
<dbReference type="SUPFAM" id="SSF47240">
    <property type="entry name" value="Ferritin-like"/>
    <property type="match status" value="1"/>
</dbReference>
<dbReference type="Gene3D" id="1.20.1260.10">
    <property type="match status" value="1"/>
</dbReference>
<dbReference type="RefSeq" id="WP_146917485.1">
    <property type="nucleotide sequence ID" value="NZ_CP042430.1"/>
</dbReference>
<protein>
    <submittedName>
        <fullName evidence="1">DUF892 family protein</fullName>
    </submittedName>
</protein>
<dbReference type="InterPro" id="IPR010287">
    <property type="entry name" value="DUF892_YciF-like"/>
</dbReference>
<organism evidence="1 2">
    <name type="scientific">Baekduia soli</name>
    <dbReference type="NCBI Taxonomy" id="496014"/>
    <lineage>
        <taxon>Bacteria</taxon>
        <taxon>Bacillati</taxon>
        <taxon>Actinomycetota</taxon>
        <taxon>Thermoleophilia</taxon>
        <taxon>Solirubrobacterales</taxon>
        <taxon>Baekduiaceae</taxon>
        <taxon>Baekduia</taxon>
    </lineage>
</organism>
<dbReference type="Pfam" id="PF05974">
    <property type="entry name" value="DUF892"/>
    <property type="match status" value="1"/>
</dbReference>
<accession>A0A5B8U2Q7</accession>